<dbReference type="PANTHER" id="PTHR43798">
    <property type="entry name" value="MONOACYLGLYCEROL LIPASE"/>
    <property type="match status" value="1"/>
</dbReference>
<keyword evidence="2" id="KW-0378">Hydrolase</keyword>
<evidence type="ECO:0000313" key="3">
    <source>
        <dbReference type="Proteomes" id="UP000798808"/>
    </source>
</evidence>
<dbReference type="Gene3D" id="3.40.50.1820">
    <property type="entry name" value="alpha/beta hydrolase"/>
    <property type="match status" value="1"/>
</dbReference>
<dbReference type="RefSeq" id="WP_155172597.1">
    <property type="nucleotide sequence ID" value="NZ_BAAAFL010000008.1"/>
</dbReference>
<dbReference type="SUPFAM" id="SSF53474">
    <property type="entry name" value="alpha/beta-Hydrolases"/>
    <property type="match status" value="1"/>
</dbReference>
<dbReference type="GO" id="GO:0016787">
    <property type="term" value="F:hydrolase activity"/>
    <property type="evidence" value="ECO:0007669"/>
    <property type="project" value="UniProtKB-KW"/>
</dbReference>
<organism evidence="2 3">
    <name type="scientific">Fulvivirga kasyanovii</name>
    <dbReference type="NCBI Taxonomy" id="396812"/>
    <lineage>
        <taxon>Bacteria</taxon>
        <taxon>Pseudomonadati</taxon>
        <taxon>Bacteroidota</taxon>
        <taxon>Cytophagia</taxon>
        <taxon>Cytophagales</taxon>
        <taxon>Fulvivirgaceae</taxon>
        <taxon>Fulvivirga</taxon>
    </lineage>
</organism>
<dbReference type="InterPro" id="IPR050266">
    <property type="entry name" value="AB_hydrolase_sf"/>
</dbReference>
<name>A0ABW9RP73_9BACT</name>
<accession>A0ABW9RP73</accession>
<keyword evidence="3" id="KW-1185">Reference proteome</keyword>
<gene>
    <name evidence="2" type="ORF">E1163_13355</name>
</gene>
<dbReference type="EMBL" id="SMLW01000552">
    <property type="protein sequence ID" value="MTI25937.1"/>
    <property type="molecule type" value="Genomic_DNA"/>
</dbReference>
<dbReference type="Pfam" id="PF00561">
    <property type="entry name" value="Abhydrolase_1"/>
    <property type="match status" value="1"/>
</dbReference>
<dbReference type="Proteomes" id="UP000798808">
    <property type="component" value="Unassembled WGS sequence"/>
</dbReference>
<reference evidence="2 3" key="1">
    <citation type="submission" date="2019-02" db="EMBL/GenBank/DDBJ databases">
        <authorList>
            <person name="Goldberg S.R."/>
            <person name="Haltli B.A."/>
            <person name="Correa H."/>
            <person name="Russell K.G."/>
        </authorList>
    </citation>
    <scope>NUCLEOTIDE SEQUENCE [LARGE SCALE GENOMIC DNA]</scope>
    <source>
        <strain evidence="2 3">JCM 16186</strain>
    </source>
</reference>
<dbReference type="InterPro" id="IPR029058">
    <property type="entry name" value="AB_hydrolase_fold"/>
</dbReference>
<dbReference type="PANTHER" id="PTHR43798:SF5">
    <property type="entry name" value="MONOACYLGLYCEROL LIPASE ABHD6"/>
    <property type="match status" value="1"/>
</dbReference>
<sequence>MAQTLLILHGALGSKEQLLPVAQALGSGFNVKSMSFSGHGGQPLNGPFDINKFTHEVIAFMDNENLSQIDIFGYSMGGYVALNLALKYPEKVGKIFTLGTKLEWSPAIAQKEIKMLDAGKIEEKVPAFAKILADRHAPVDWKEVLWQTSQMMIDLGEGAALALDKFKKVTHPVVIGIGDEDNMVTLEESEKVAGLLPQGSLHVFKGFKHPIEQVDVGKLTGEIKAFMLG</sequence>
<feature type="domain" description="AB hydrolase-1" evidence="1">
    <location>
        <begin position="4"/>
        <end position="110"/>
    </location>
</feature>
<evidence type="ECO:0000313" key="2">
    <source>
        <dbReference type="EMBL" id="MTI25937.1"/>
    </source>
</evidence>
<protein>
    <submittedName>
        <fullName evidence="2">Alpha/beta hydrolase</fullName>
    </submittedName>
</protein>
<comment type="caution">
    <text evidence="2">The sequence shown here is derived from an EMBL/GenBank/DDBJ whole genome shotgun (WGS) entry which is preliminary data.</text>
</comment>
<proteinExistence type="predicted"/>
<dbReference type="InterPro" id="IPR000073">
    <property type="entry name" value="AB_hydrolase_1"/>
</dbReference>
<evidence type="ECO:0000259" key="1">
    <source>
        <dbReference type="Pfam" id="PF00561"/>
    </source>
</evidence>